<feature type="transmembrane region" description="Helical" evidence="2">
    <location>
        <begin position="147"/>
        <end position="167"/>
    </location>
</feature>
<feature type="region of interest" description="Disordered" evidence="1">
    <location>
        <begin position="95"/>
        <end position="123"/>
    </location>
</feature>
<organism evidence="3 4">
    <name type="scientific">Flavobacterium rhizosphaerae</name>
    <dbReference type="NCBI Taxonomy" id="3163298"/>
    <lineage>
        <taxon>Bacteria</taxon>
        <taxon>Pseudomonadati</taxon>
        <taxon>Bacteroidota</taxon>
        <taxon>Flavobacteriia</taxon>
        <taxon>Flavobacteriales</taxon>
        <taxon>Flavobacteriaceae</taxon>
        <taxon>Flavobacterium</taxon>
    </lineage>
</organism>
<evidence type="ECO:0008006" key="5">
    <source>
        <dbReference type="Google" id="ProtNLM"/>
    </source>
</evidence>
<keyword evidence="2" id="KW-0812">Transmembrane</keyword>
<dbReference type="EMBL" id="JBELPZ010000009">
    <property type="protein sequence ID" value="MFL9844729.1"/>
    <property type="molecule type" value="Genomic_DNA"/>
</dbReference>
<comment type="caution">
    <text evidence="3">The sequence shown here is derived from an EMBL/GenBank/DDBJ whole genome shotgun (WGS) entry which is preliminary data.</text>
</comment>
<dbReference type="RefSeq" id="WP_408084986.1">
    <property type="nucleotide sequence ID" value="NZ_JBELPZ010000009.1"/>
</dbReference>
<evidence type="ECO:0000256" key="1">
    <source>
        <dbReference type="SAM" id="MobiDB-lite"/>
    </source>
</evidence>
<accession>A0ABW8YXC8</accession>
<proteinExistence type="predicted"/>
<sequence length="186" mass="20780">MKKLLIILLVMASGCSSKKEVSRHTETAARYKMTDTASETSVVKLQNQSFDTETLQEYQFTDMEYDGCEGDSLVFTEYGPTGIVRELVFKGSGKIKASSGGKKESGTTQSQGTVIQENKTASSGTEVASSEAYSESLDKKVERTTSFFSWLWLLLLLVIIAVAWYLNKRFGWLIKLKNHVTEFLSR</sequence>
<keyword evidence="2" id="KW-0472">Membrane</keyword>
<dbReference type="PROSITE" id="PS51257">
    <property type="entry name" value="PROKAR_LIPOPROTEIN"/>
    <property type="match status" value="1"/>
</dbReference>
<dbReference type="Proteomes" id="UP001629156">
    <property type="component" value="Unassembled WGS sequence"/>
</dbReference>
<evidence type="ECO:0000313" key="4">
    <source>
        <dbReference type="Proteomes" id="UP001629156"/>
    </source>
</evidence>
<reference evidence="3 4" key="1">
    <citation type="submission" date="2024-06" db="EMBL/GenBank/DDBJ databases">
        <authorList>
            <person name="Kaempfer P."/>
            <person name="Viver T."/>
        </authorList>
    </citation>
    <scope>NUCLEOTIDE SEQUENCE [LARGE SCALE GENOMIC DNA]</scope>
    <source>
        <strain evidence="3 4">ST-119</strain>
    </source>
</reference>
<protein>
    <recommendedName>
        <fullName evidence="5">Lipoprotein</fullName>
    </recommendedName>
</protein>
<feature type="compositionally biased region" description="Polar residues" evidence="1">
    <location>
        <begin position="107"/>
        <end position="123"/>
    </location>
</feature>
<name>A0ABW8YXC8_9FLAO</name>
<evidence type="ECO:0000256" key="2">
    <source>
        <dbReference type="SAM" id="Phobius"/>
    </source>
</evidence>
<keyword evidence="4" id="KW-1185">Reference proteome</keyword>
<gene>
    <name evidence="3" type="ORF">ABS766_09905</name>
</gene>
<keyword evidence="2" id="KW-1133">Transmembrane helix</keyword>
<evidence type="ECO:0000313" key="3">
    <source>
        <dbReference type="EMBL" id="MFL9844729.1"/>
    </source>
</evidence>